<dbReference type="EMBL" id="FJUX01000039">
    <property type="protein sequence ID" value="CZS98937.1"/>
    <property type="molecule type" value="Genomic_DNA"/>
</dbReference>
<proteinExistence type="predicted"/>
<feature type="chain" id="PRO_5009446104" evidence="1">
    <location>
        <begin position="25"/>
        <end position="198"/>
    </location>
</feature>
<name>A0A1E1KLN2_9HELO</name>
<dbReference type="OrthoDB" id="3547900at2759"/>
<evidence type="ECO:0000313" key="2">
    <source>
        <dbReference type="EMBL" id="CZS98937.1"/>
    </source>
</evidence>
<protein>
    <submittedName>
        <fullName evidence="2">Uncharacterized protein</fullName>
    </submittedName>
</protein>
<organism evidence="2 3">
    <name type="scientific">Rhynchosporium agropyri</name>
    <dbReference type="NCBI Taxonomy" id="914238"/>
    <lineage>
        <taxon>Eukaryota</taxon>
        <taxon>Fungi</taxon>
        <taxon>Dikarya</taxon>
        <taxon>Ascomycota</taxon>
        <taxon>Pezizomycotina</taxon>
        <taxon>Leotiomycetes</taxon>
        <taxon>Helotiales</taxon>
        <taxon>Ploettnerulaceae</taxon>
        <taxon>Rhynchosporium</taxon>
    </lineage>
</organism>
<keyword evidence="3" id="KW-1185">Reference proteome</keyword>
<accession>A0A1E1KLN2</accession>
<evidence type="ECO:0000256" key="1">
    <source>
        <dbReference type="SAM" id="SignalP"/>
    </source>
</evidence>
<gene>
    <name evidence="2" type="ORF">RAG0_07480</name>
</gene>
<sequence>MHGLLRNPLFSVLAILRVVPSILAASSENFRKLAFTYSTMLRANSLRIKRQYTESEVDGIFSTALSSILEATRLELKQEVTTLGIAFPDYLSDETRQLQEVAARLVPDLAKSIVVWSVRKGYRLDTATALGYSKETDIDQEDSLLLHFDYQNTLLEVSITIIGTNVTSREGYFQVADYGGPTQLASIRIGLSSLLPSK</sequence>
<evidence type="ECO:0000313" key="3">
    <source>
        <dbReference type="Proteomes" id="UP000178912"/>
    </source>
</evidence>
<reference evidence="3" key="1">
    <citation type="submission" date="2016-03" db="EMBL/GenBank/DDBJ databases">
        <authorList>
            <person name="Guldener U."/>
        </authorList>
    </citation>
    <scope>NUCLEOTIDE SEQUENCE [LARGE SCALE GENOMIC DNA]</scope>
    <source>
        <strain evidence="3">04CH-RAC-A.6.1</strain>
    </source>
</reference>
<dbReference type="AlphaFoldDB" id="A0A1E1KLN2"/>
<feature type="signal peptide" evidence="1">
    <location>
        <begin position="1"/>
        <end position="24"/>
    </location>
</feature>
<dbReference type="Proteomes" id="UP000178912">
    <property type="component" value="Unassembled WGS sequence"/>
</dbReference>
<keyword evidence="1" id="KW-0732">Signal</keyword>